<dbReference type="SUPFAM" id="SSF54001">
    <property type="entry name" value="Cysteine proteinases"/>
    <property type="match status" value="1"/>
</dbReference>
<gene>
    <name evidence="3" type="ORF">FSP39_022576</name>
</gene>
<comment type="caution">
    <text evidence="3">The sequence shown here is derived from an EMBL/GenBank/DDBJ whole genome shotgun (WGS) entry which is preliminary data.</text>
</comment>
<sequence length="451" mass="51378">MRDADLERCIKESDQGDRILVLAQLPAPGEYGLEIYGNDPAKDGDTYTHICQYFVHYASPDDQSKAFYQEAPRRVTAPASQQAYITNGYNPDSAEMNQQFANMNMGAPAYQGEMDMENLPPPPPELLQQQYLYGSVPDSRHQGAYSQFAPSQGQGTYGYTPGEGYVAMPPQQKATVVNVQPSKPIQVEKRSMGDEPPVAPQTFKLIPVKKEDTKAPPPEPAPASHQKPTLESMERKVLHTVDDHAIQVSKVDHVNFKDLVWDLIFSKEITNELEKVRVIFRWLATKNLKEINFDHVEKDSPEEVLMGLKTGKTTYAMVFDTMCNYAGLHSKIISGFAKGADYKPGQQFTPGSNQHSWNAVYIYGTWCLVDAHWAARRIIGKQATVEEFHYQLDEYFFLPDPHQLIYTHYPDDSQWQLLERPVVLEEFENMPHMKPQFFKYGLEFVSHRTCR</sequence>
<dbReference type="AlphaFoldDB" id="A0AA88Y1C0"/>
<dbReference type="Pfam" id="PF23265">
    <property type="entry name" value="Ig-like_KY"/>
    <property type="match status" value="1"/>
</dbReference>
<dbReference type="InterPro" id="IPR056564">
    <property type="entry name" value="Ig-like_KY"/>
</dbReference>
<evidence type="ECO:0000313" key="3">
    <source>
        <dbReference type="EMBL" id="KAK3096055.1"/>
    </source>
</evidence>
<evidence type="ECO:0000259" key="2">
    <source>
        <dbReference type="SMART" id="SM00460"/>
    </source>
</evidence>
<keyword evidence="4" id="KW-1185">Reference proteome</keyword>
<dbReference type="PANTHER" id="PTHR47020:SF1">
    <property type="entry name" value="HILLARIN"/>
    <property type="match status" value="1"/>
</dbReference>
<dbReference type="EMBL" id="VSWD01000008">
    <property type="protein sequence ID" value="KAK3096055.1"/>
    <property type="molecule type" value="Genomic_DNA"/>
</dbReference>
<reference evidence="3" key="1">
    <citation type="submission" date="2019-08" db="EMBL/GenBank/DDBJ databases">
        <title>The improved chromosome-level genome for the pearl oyster Pinctada fucata martensii using PacBio sequencing and Hi-C.</title>
        <authorList>
            <person name="Zheng Z."/>
        </authorList>
    </citation>
    <scope>NUCLEOTIDE SEQUENCE</scope>
    <source>
        <strain evidence="3">ZZ-2019</strain>
        <tissue evidence="3">Adductor muscle</tissue>
    </source>
</reference>
<organism evidence="3 4">
    <name type="scientific">Pinctada imbricata</name>
    <name type="common">Atlantic pearl-oyster</name>
    <name type="synonym">Pinctada martensii</name>
    <dbReference type="NCBI Taxonomy" id="66713"/>
    <lineage>
        <taxon>Eukaryota</taxon>
        <taxon>Metazoa</taxon>
        <taxon>Spiralia</taxon>
        <taxon>Lophotrochozoa</taxon>
        <taxon>Mollusca</taxon>
        <taxon>Bivalvia</taxon>
        <taxon>Autobranchia</taxon>
        <taxon>Pteriomorphia</taxon>
        <taxon>Pterioida</taxon>
        <taxon>Pterioidea</taxon>
        <taxon>Pteriidae</taxon>
        <taxon>Pinctada</taxon>
    </lineage>
</organism>
<evidence type="ECO:0000313" key="4">
    <source>
        <dbReference type="Proteomes" id="UP001186944"/>
    </source>
</evidence>
<proteinExistence type="predicted"/>
<dbReference type="PANTHER" id="PTHR47020">
    <property type="entry name" value="HILLARIN"/>
    <property type="match status" value="1"/>
</dbReference>
<feature type="region of interest" description="Disordered" evidence="1">
    <location>
        <begin position="209"/>
        <end position="230"/>
    </location>
</feature>
<dbReference type="InterPro" id="IPR002931">
    <property type="entry name" value="Transglutaminase-like"/>
</dbReference>
<dbReference type="SMART" id="SM00460">
    <property type="entry name" value="TGc"/>
    <property type="match status" value="1"/>
</dbReference>
<protein>
    <recommendedName>
        <fullName evidence="2">Transglutaminase-like domain-containing protein</fullName>
    </recommendedName>
</protein>
<feature type="domain" description="Transglutaminase-like" evidence="2">
    <location>
        <begin position="307"/>
        <end position="373"/>
    </location>
</feature>
<dbReference type="Proteomes" id="UP001186944">
    <property type="component" value="Unassembled WGS sequence"/>
</dbReference>
<evidence type="ECO:0000256" key="1">
    <source>
        <dbReference type="SAM" id="MobiDB-lite"/>
    </source>
</evidence>
<accession>A0AA88Y1C0</accession>
<dbReference type="Gene3D" id="3.10.620.30">
    <property type="match status" value="1"/>
</dbReference>
<dbReference type="InterPro" id="IPR053041">
    <property type="entry name" value="Transglut-like_Superfamily_Mod"/>
</dbReference>
<dbReference type="InterPro" id="IPR038765">
    <property type="entry name" value="Papain-like_cys_pep_sf"/>
</dbReference>
<name>A0AA88Y1C0_PINIB</name>
<dbReference type="Pfam" id="PF01841">
    <property type="entry name" value="Transglut_core"/>
    <property type="match status" value="1"/>
</dbReference>